<dbReference type="Pfam" id="PF11533">
    <property type="entry name" value="AtzH-like"/>
    <property type="match status" value="1"/>
</dbReference>
<accession>A0A4Q7NST8</accession>
<protein>
    <submittedName>
        <fullName evidence="1">Uncharacterized protein DUF3225</fullName>
    </submittedName>
</protein>
<gene>
    <name evidence="1" type="ORF">EV189_1888</name>
</gene>
<dbReference type="AlphaFoldDB" id="A0A4Q7NST8"/>
<dbReference type="SUPFAM" id="SSF54427">
    <property type="entry name" value="NTF2-like"/>
    <property type="match status" value="1"/>
</dbReference>
<evidence type="ECO:0000313" key="1">
    <source>
        <dbReference type="EMBL" id="RZS90105.1"/>
    </source>
</evidence>
<dbReference type="EMBL" id="SGXD01000002">
    <property type="protein sequence ID" value="RZS90105.1"/>
    <property type="molecule type" value="Genomic_DNA"/>
</dbReference>
<reference evidence="1 2" key="1">
    <citation type="submission" date="2019-02" db="EMBL/GenBank/DDBJ databases">
        <title>Genomic Encyclopedia of Type Strains, Phase IV (KMG-IV): sequencing the most valuable type-strain genomes for metagenomic binning, comparative biology and taxonomic classification.</title>
        <authorList>
            <person name="Goeker M."/>
        </authorList>
    </citation>
    <scope>NUCLEOTIDE SEQUENCE [LARGE SCALE GENOMIC DNA]</scope>
    <source>
        <strain evidence="1 2">DSM 45622</strain>
    </source>
</reference>
<sequence length="140" mass="15171">MTAGATEQLELDRPDVVAEVRAAFTAYEQALVDHDVPAMTAAFWDSPSCVRYGVAERLYGAAEIERWRTGATPVGRDRRLGPTVVATFGTAYAVVSTEFRYASQPGAVGRQSQTWVKLAGTWQVVAAHVSVQPEDEQPDG</sequence>
<comment type="caution">
    <text evidence="1">The sequence shown here is derived from an EMBL/GenBank/DDBJ whole genome shotgun (WGS) entry which is preliminary data.</text>
</comment>
<evidence type="ECO:0000313" key="2">
    <source>
        <dbReference type="Proteomes" id="UP000293638"/>
    </source>
</evidence>
<name>A0A4Q7NST8_9ACTN</name>
<dbReference type="OrthoDB" id="182039at2"/>
<dbReference type="InterPro" id="IPR024507">
    <property type="entry name" value="AtzH-like"/>
</dbReference>
<dbReference type="RefSeq" id="WP_130492609.1">
    <property type="nucleotide sequence ID" value="NZ_SGXD01000002.1"/>
</dbReference>
<dbReference type="NCBIfam" id="NF033625">
    <property type="entry name" value="HpxZ"/>
    <property type="match status" value="1"/>
</dbReference>
<keyword evidence="2" id="KW-1185">Reference proteome</keyword>
<dbReference type="InterPro" id="IPR032710">
    <property type="entry name" value="NTF2-like_dom_sf"/>
</dbReference>
<dbReference type="Proteomes" id="UP000293638">
    <property type="component" value="Unassembled WGS sequence"/>
</dbReference>
<proteinExistence type="predicted"/>
<organism evidence="1 2">
    <name type="scientific">Motilibacter rhizosphaerae</name>
    <dbReference type="NCBI Taxonomy" id="598652"/>
    <lineage>
        <taxon>Bacteria</taxon>
        <taxon>Bacillati</taxon>
        <taxon>Actinomycetota</taxon>
        <taxon>Actinomycetes</taxon>
        <taxon>Motilibacterales</taxon>
        <taxon>Motilibacteraceae</taxon>
        <taxon>Motilibacter</taxon>
    </lineage>
</organism>
<dbReference type="Gene3D" id="3.10.450.50">
    <property type="match status" value="1"/>
</dbReference>